<evidence type="ECO:0000313" key="1">
    <source>
        <dbReference type="EMBL" id="KAJ1108996.1"/>
    </source>
</evidence>
<name>A0AAV7MZ27_PLEWA</name>
<gene>
    <name evidence="1" type="ORF">NDU88_006366</name>
</gene>
<organism evidence="1 2">
    <name type="scientific">Pleurodeles waltl</name>
    <name type="common">Iberian ribbed newt</name>
    <dbReference type="NCBI Taxonomy" id="8319"/>
    <lineage>
        <taxon>Eukaryota</taxon>
        <taxon>Metazoa</taxon>
        <taxon>Chordata</taxon>
        <taxon>Craniata</taxon>
        <taxon>Vertebrata</taxon>
        <taxon>Euteleostomi</taxon>
        <taxon>Amphibia</taxon>
        <taxon>Batrachia</taxon>
        <taxon>Caudata</taxon>
        <taxon>Salamandroidea</taxon>
        <taxon>Salamandridae</taxon>
        <taxon>Pleurodelinae</taxon>
        <taxon>Pleurodeles</taxon>
    </lineage>
</organism>
<comment type="caution">
    <text evidence="1">The sequence shown here is derived from an EMBL/GenBank/DDBJ whole genome shotgun (WGS) entry which is preliminary data.</text>
</comment>
<protein>
    <submittedName>
        <fullName evidence="1">Uncharacterized protein</fullName>
    </submittedName>
</protein>
<proteinExistence type="predicted"/>
<evidence type="ECO:0000313" key="2">
    <source>
        <dbReference type="Proteomes" id="UP001066276"/>
    </source>
</evidence>
<dbReference type="Gene3D" id="1.10.287.3160">
    <property type="match status" value="1"/>
</dbReference>
<dbReference type="Proteomes" id="UP001066276">
    <property type="component" value="Chromosome 9"/>
</dbReference>
<accession>A0AAV7MZ27</accession>
<dbReference type="EMBL" id="JANPWB010000013">
    <property type="protein sequence ID" value="KAJ1108996.1"/>
    <property type="molecule type" value="Genomic_DNA"/>
</dbReference>
<sequence>MVAQVLPQIPEGVWDTLTQAVKDGRDAAKFTIRYGLDTTYSLGRAITLKVALRHHSWLHSTGFSGDAQSSLMDVPFDGSHLFGEKADSVLERFKDSRAKARSLGLSAPARQQSVFCPFRWIRKGCDTTPATTQPPSSGFTTSRERMWSWYRQTQRV</sequence>
<keyword evidence="2" id="KW-1185">Reference proteome</keyword>
<reference evidence="1" key="1">
    <citation type="journal article" date="2022" name="bioRxiv">
        <title>Sequencing and chromosome-scale assembly of the giantPleurodeles waltlgenome.</title>
        <authorList>
            <person name="Brown T."/>
            <person name="Elewa A."/>
            <person name="Iarovenko S."/>
            <person name="Subramanian E."/>
            <person name="Araus A.J."/>
            <person name="Petzold A."/>
            <person name="Susuki M."/>
            <person name="Suzuki K.-i.T."/>
            <person name="Hayashi T."/>
            <person name="Toyoda A."/>
            <person name="Oliveira C."/>
            <person name="Osipova E."/>
            <person name="Leigh N.D."/>
            <person name="Simon A."/>
            <person name="Yun M.H."/>
        </authorList>
    </citation>
    <scope>NUCLEOTIDE SEQUENCE</scope>
    <source>
        <strain evidence="1">20211129_DDA</strain>
        <tissue evidence="1">Liver</tissue>
    </source>
</reference>
<dbReference type="AlphaFoldDB" id="A0AAV7MZ27"/>